<reference evidence="3 4" key="2">
    <citation type="submission" date="2024-07" db="EMBL/GenBank/DDBJ databases">
        <authorList>
            <person name="Akdeniz Z."/>
        </authorList>
    </citation>
    <scope>NUCLEOTIDE SEQUENCE [LARGE SCALE GENOMIC DNA]</scope>
</reference>
<protein>
    <submittedName>
        <fullName evidence="3">Hypothetical_protein</fullName>
    </submittedName>
</protein>
<dbReference type="Proteomes" id="UP001642409">
    <property type="component" value="Unassembled WGS sequence"/>
</dbReference>
<keyword evidence="4" id="KW-1185">Reference proteome</keyword>
<name>A0AA86NVJ4_9EUKA</name>
<sequence length="198" mass="24060">MTEFTPDPEAKYNYQNNQDITTENTKLKMQLFEIAQHNYQYQKQLQSYEEQIQTLNDQIDAEQIAHDTQVKMYEQQLKISKSNEEQLKQQIQKFYSSDKVDIMKELGFRYIEDFDQLKLKTLEKYKVVYEEQLSQMKQQMQQNFDFMIQMKENQIETLKRQAVLIKDHETQKYNKLKEKYNSLKMKVMIGDEIQDFAE</sequence>
<comment type="caution">
    <text evidence="2">The sequence shown here is derived from an EMBL/GenBank/DDBJ whole genome shotgun (WGS) entry which is preliminary data.</text>
</comment>
<evidence type="ECO:0000256" key="1">
    <source>
        <dbReference type="SAM" id="Coils"/>
    </source>
</evidence>
<evidence type="ECO:0000313" key="4">
    <source>
        <dbReference type="Proteomes" id="UP001642409"/>
    </source>
</evidence>
<evidence type="ECO:0000313" key="2">
    <source>
        <dbReference type="EMBL" id="CAI9927367.1"/>
    </source>
</evidence>
<accession>A0AA86NVJ4</accession>
<keyword evidence="1" id="KW-0175">Coiled coil</keyword>
<feature type="coiled-coil region" evidence="1">
    <location>
        <begin position="38"/>
        <end position="90"/>
    </location>
</feature>
<dbReference type="EMBL" id="CATOUU010000380">
    <property type="protein sequence ID" value="CAI9927367.1"/>
    <property type="molecule type" value="Genomic_DNA"/>
</dbReference>
<proteinExistence type="predicted"/>
<dbReference type="AlphaFoldDB" id="A0AA86NVJ4"/>
<evidence type="ECO:0000313" key="3">
    <source>
        <dbReference type="EMBL" id="CAL5972476.1"/>
    </source>
</evidence>
<dbReference type="EMBL" id="CAXDID020000003">
    <property type="protein sequence ID" value="CAL5972476.1"/>
    <property type="molecule type" value="Genomic_DNA"/>
</dbReference>
<organism evidence="2">
    <name type="scientific">Hexamita inflata</name>
    <dbReference type="NCBI Taxonomy" id="28002"/>
    <lineage>
        <taxon>Eukaryota</taxon>
        <taxon>Metamonada</taxon>
        <taxon>Diplomonadida</taxon>
        <taxon>Hexamitidae</taxon>
        <taxon>Hexamitinae</taxon>
        <taxon>Hexamita</taxon>
    </lineage>
</organism>
<reference evidence="2" key="1">
    <citation type="submission" date="2023-06" db="EMBL/GenBank/DDBJ databases">
        <authorList>
            <person name="Kurt Z."/>
        </authorList>
    </citation>
    <scope>NUCLEOTIDE SEQUENCE</scope>
</reference>
<gene>
    <name evidence="2" type="ORF">HINF_LOCUS15012</name>
    <name evidence="3" type="ORF">HINF_LOCUS1924</name>
</gene>